<accession>A0A484BQW0</accession>
<organism evidence="1 2">
    <name type="scientific">Drosophila navojoa</name>
    <name type="common">Fruit fly</name>
    <dbReference type="NCBI Taxonomy" id="7232"/>
    <lineage>
        <taxon>Eukaryota</taxon>
        <taxon>Metazoa</taxon>
        <taxon>Ecdysozoa</taxon>
        <taxon>Arthropoda</taxon>
        <taxon>Hexapoda</taxon>
        <taxon>Insecta</taxon>
        <taxon>Pterygota</taxon>
        <taxon>Neoptera</taxon>
        <taxon>Endopterygota</taxon>
        <taxon>Diptera</taxon>
        <taxon>Brachycera</taxon>
        <taxon>Muscomorpha</taxon>
        <taxon>Ephydroidea</taxon>
        <taxon>Drosophilidae</taxon>
        <taxon>Drosophila</taxon>
    </lineage>
</organism>
<proteinExistence type="predicted"/>
<dbReference type="OrthoDB" id="7991987at2759"/>
<dbReference type="AlphaFoldDB" id="A0A484BQW0"/>
<keyword evidence="2" id="KW-1185">Reference proteome</keyword>
<name>A0A484BQW0_DRONA</name>
<dbReference type="Proteomes" id="UP000295192">
    <property type="component" value="Unassembled WGS sequence"/>
</dbReference>
<gene>
    <name evidence="1" type="ORF">AWZ03_002417</name>
</gene>
<comment type="caution">
    <text evidence="1">The sequence shown here is derived from an EMBL/GenBank/DDBJ whole genome shotgun (WGS) entry which is preliminary data.</text>
</comment>
<dbReference type="EMBL" id="LSRL02000011">
    <property type="protein sequence ID" value="TDG51054.1"/>
    <property type="molecule type" value="Genomic_DNA"/>
</dbReference>
<evidence type="ECO:0000313" key="1">
    <source>
        <dbReference type="EMBL" id="TDG51054.1"/>
    </source>
</evidence>
<dbReference type="OMA" id="WGKYERY"/>
<evidence type="ECO:0000313" key="2">
    <source>
        <dbReference type="Proteomes" id="UP000295192"/>
    </source>
</evidence>
<sequence length="157" mass="18189">MKIYPNGDAWFYVDKPGCWGKYERYSPQHSWKPLIRPIRPKIMYHWHDYDGVKKAEIKQKDLYFDNWQTSRIRAQACLGMLYATGYRFIKLSMAPPAGFKCAPLPVNLVGAYYVNEHLKQLKREANAAKKAAKLAALAIKKAELAYKNRGKKRPRPG</sequence>
<dbReference type="KEGG" id="dnv:108653962"/>
<reference evidence="1 2" key="1">
    <citation type="journal article" date="2019" name="J. Hered.">
        <title>An Improved Genome Assembly for Drosophila navojoa, the Basal Species in the mojavensis Cluster.</title>
        <authorList>
            <person name="Vanderlinde T."/>
            <person name="Dupim E.G."/>
            <person name="Nazario-Yepiz N.O."/>
            <person name="Carvalho A.B."/>
        </authorList>
    </citation>
    <scope>NUCLEOTIDE SEQUENCE [LARGE SCALE GENOMIC DNA]</scope>
    <source>
        <strain evidence="1">Navoj_Jal97</strain>
        <tissue evidence="1">Whole organism</tissue>
    </source>
</reference>
<protein>
    <submittedName>
        <fullName evidence="1">Uncharacterized protein</fullName>
    </submittedName>
</protein>